<feature type="transmembrane region" description="Helical" evidence="1">
    <location>
        <begin position="12"/>
        <end position="31"/>
    </location>
</feature>
<sequence length="223" mass="24635">MKKQRGEVGQMYTIEAIASAFIMIIVLVIVVQTTSLTPLSSSFTNQHIKLELQNLGNDILVTLDETPAMSNTTGINETSMAVPSLLKRSVIDWAVFSYYDTYTWNGTAFISQYNGSVKELNTPLTSALKFALTNNSIAYNVEIGYPDPGGYNRVSKMIWNGDPSENSVTVSRFIVLHNNRTEIPPGDRFDGSATMPVLILPDIGGGAYDFHTVIEVRLTLWVM</sequence>
<dbReference type="GeneID" id="5144551"/>
<protein>
    <submittedName>
        <fullName evidence="2">Uncharacterized protein</fullName>
    </submittedName>
</protein>
<dbReference type="InterPro" id="IPR055712">
    <property type="entry name" value="DUF7288"/>
</dbReference>
<dbReference type="Proteomes" id="UP000000663">
    <property type="component" value="Chromosome"/>
</dbReference>
<keyword evidence="1" id="KW-0472">Membrane</keyword>
<dbReference type="STRING" id="351160.RCIX349"/>
<keyword evidence="1" id="KW-0812">Transmembrane</keyword>
<dbReference type="eggNOG" id="arCOG04652">
    <property type="taxonomic scope" value="Archaea"/>
</dbReference>
<evidence type="ECO:0000313" key="3">
    <source>
        <dbReference type="Proteomes" id="UP000000663"/>
    </source>
</evidence>
<organism evidence="2 3">
    <name type="scientific">Methanocella arvoryzae (strain DSM 22066 / NBRC 105507 / MRE50)</name>
    <dbReference type="NCBI Taxonomy" id="351160"/>
    <lineage>
        <taxon>Archaea</taxon>
        <taxon>Methanobacteriati</taxon>
        <taxon>Methanobacteriota</taxon>
        <taxon>Stenosarchaea group</taxon>
        <taxon>Methanomicrobia</taxon>
        <taxon>Methanocellales</taxon>
        <taxon>Methanocellaceae</taxon>
        <taxon>Methanocella</taxon>
    </lineage>
</organism>
<dbReference type="EMBL" id="AM114193">
    <property type="protein sequence ID" value="CAJ35800.1"/>
    <property type="molecule type" value="Genomic_DNA"/>
</dbReference>
<dbReference type="RefSeq" id="WP_012036700.1">
    <property type="nucleotide sequence ID" value="NC_009464.1"/>
</dbReference>
<keyword evidence="1" id="KW-1133">Transmembrane helix</keyword>
<dbReference type="AlphaFoldDB" id="Q0W743"/>
<dbReference type="OrthoDB" id="324613at2157"/>
<reference evidence="2 3" key="1">
    <citation type="journal article" date="2006" name="Science">
        <title>Genome of rice cluster I archaea -- the key methane producers in the rice rhizosphere.</title>
        <authorList>
            <person name="Erkel C."/>
            <person name="Kube M."/>
            <person name="Reinhardt R."/>
            <person name="Liesack W."/>
        </authorList>
    </citation>
    <scope>NUCLEOTIDE SEQUENCE [LARGE SCALE GENOMIC DNA]</scope>
    <source>
        <strain evidence="3">DSM 22066 / NBRC 105507 / MRE50</strain>
    </source>
</reference>
<proteinExistence type="predicted"/>
<evidence type="ECO:0000313" key="2">
    <source>
        <dbReference type="EMBL" id="CAJ35800.1"/>
    </source>
</evidence>
<evidence type="ECO:0000256" key="1">
    <source>
        <dbReference type="SAM" id="Phobius"/>
    </source>
</evidence>
<dbReference type="KEGG" id="rci:RCIX349"/>
<name>Q0W743_METAR</name>
<gene>
    <name evidence="2" type="ORF">RCIX349</name>
</gene>
<accession>Q0W743</accession>
<dbReference type="Pfam" id="PF23959">
    <property type="entry name" value="DUF7288"/>
    <property type="match status" value="1"/>
</dbReference>
<keyword evidence="3" id="KW-1185">Reference proteome</keyword>